<comment type="similarity">
    <text evidence="1">Belongs to the copine family.</text>
</comment>
<name>A0ABQ8YPJ1_9EUKA</name>
<reference evidence="4" key="1">
    <citation type="submission" date="2022-08" db="EMBL/GenBank/DDBJ databases">
        <title>Novel sulfate-reducing endosymbionts in the free-living metamonad Anaeramoeba.</title>
        <authorList>
            <person name="Jerlstrom-Hultqvist J."/>
            <person name="Cepicka I."/>
            <person name="Gallot-Lavallee L."/>
            <person name="Salas-Leiva D."/>
            <person name="Curtis B.A."/>
            <person name="Zahonova K."/>
            <person name="Pipaliya S."/>
            <person name="Dacks J."/>
            <person name="Roger A.J."/>
        </authorList>
    </citation>
    <scope>NUCLEOTIDE SEQUENCE</scope>
    <source>
        <strain evidence="4">Schooner1</strain>
    </source>
</reference>
<dbReference type="Proteomes" id="UP001150062">
    <property type="component" value="Unassembled WGS sequence"/>
</dbReference>
<dbReference type="Pfam" id="PF00168">
    <property type="entry name" value="C2"/>
    <property type="match status" value="1"/>
</dbReference>
<organism evidence="4 5">
    <name type="scientific">Anaeramoeba flamelloides</name>
    <dbReference type="NCBI Taxonomy" id="1746091"/>
    <lineage>
        <taxon>Eukaryota</taxon>
        <taxon>Metamonada</taxon>
        <taxon>Anaeramoebidae</taxon>
        <taxon>Anaeramoeba</taxon>
    </lineage>
</organism>
<dbReference type="CDD" id="cd04047">
    <property type="entry name" value="C2B_Copine"/>
    <property type="match status" value="1"/>
</dbReference>
<dbReference type="InterPro" id="IPR036465">
    <property type="entry name" value="vWFA_dom_sf"/>
</dbReference>
<dbReference type="PANTHER" id="PTHR10857:SF106">
    <property type="entry name" value="C2 DOMAIN-CONTAINING PROTEIN"/>
    <property type="match status" value="1"/>
</dbReference>
<evidence type="ECO:0000313" key="5">
    <source>
        <dbReference type="Proteomes" id="UP001150062"/>
    </source>
</evidence>
<accession>A0ABQ8YPJ1</accession>
<protein>
    <submittedName>
        <fullName evidence="4">Copine</fullName>
    </submittedName>
</protein>
<dbReference type="SUPFAM" id="SSF46934">
    <property type="entry name" value="UBA-like"/>
    <property type="match status" value="1"/>
</dbReference>
<gene>
    <name evidence="4" type="ORF">M0813_19195</name>
</gene>
<dbReference type="SMART" id="SM00165">
    <property type="entry name" value="UBA"/>
    <property type="match status" value="1"/>
</dbReference>
<dbReference type="SUPFAM" id="SSF49562">
    <property type="entry name" value="C2 domain (Calcium/lipid-binding domain, CaLB)"/>
    <property type="match status" value="1"/>
</dbReference>
<dbReference type="Gene3D" id="1.10.8.10">
    <property type="entry name" value="DNA helicase RuvA subunit, C-terminal domain"/>
    <property type="match status" value="1"/>
</dbReference>
<dbReference type="SUPFAM" id="SSF53300">
    <property type="entry name" value="vWA-like"/>
    <property type="match status" value="1"/>
</dbReference>
<dbReference type="EMBL" id="JAOAOG010000133">
    <property type="protein sequence ID" value="KAJ6246528.1"/>
    <property type="molecule type" value="Genomic_DNA"/>
</dbReference>
<dbReference type="InterPro" id="IPR035892">
    <property type="entry name" value="C2_domain_sf"/>
</dbReference>
<dbReference type="InterPro" id="IPR009060">
    <property type="entry name" value="UBA-like_sf"/>
</dbReference>
<proteinExistence type="inferred from homology"/>
<dbReference type="InterPro" id="IPR045052">
    <property type="entry name" value="Copine"/>
</dbReference>
<comment type="caution">
    <text evidence="4">The sequence shown here is derived from an EMBL/GenBank/DDBJ whole genome shotgun (WGS) entry which is preliminary data.</text>
</comment>
<dbReference type="InterPro" id="IPR037768">
    <property type="entry name" value="C2B_Copine"/>
</dbReference>
<dbReference type="SMART" id="SM00239">
    <property type="entry name" value="C2"/>
    <property type="match status" value="1"/>
</dbReference>
<dbReference type="InterPro" id="IPR010734">
    <property type="entry name" value="Copine_C"/>
</dbReference>
<feature type="domain" description="UBA" evidence="3">
    <location>
        <begin position="830"/>
        <end position="873"/>
    </location>
</feature>
<dbReference type="InterPro" id="IPR015940">
    <property type="entry name" value="UBA"/>
</dbReference>
<sequence length="873" mass="97598">MQEPQEIIELSVSCDGLPRDTSRYYFAAVFEFGNGVWMERGRTEGLNVSEPRFNHPLKVTFKFERIQNFKIVFYYHNKKNVKDLDLKRTRYLGEVDLKLSQLIGSRKQQTTLPIIYPKKKNMRLGVCTIFAEEVDQNNPTQRFVTFRFAGKKLAKKDFFGKSDPYLELYKINENNTFTPVGQTEYIKGTLNPRWKHFKISLSRLCGGDEHRPLKVVCWDWNKNDKPDFMGEFKTTLNKLINVETSFPLIEPEIKKKKKKYKNSGWIYNLTPPEFTEELAELTNNERGTFLQYLRGGCQLHLMIAIDLTVSNGNPNKTTSLHFYNKNSPNYLNQYQRAILTTCNVLLDYDSTKRVPVYGFGAIPPGSNQTSHCFPLNFNPQNPNCEGIQGIMSAYINSLSRVKFNAPTTFESVINMARRTVSQIRNTQTKQDYYIQLIICDGTVTRGNTPHLRNTIDQIVACTKLPLSIIVVGVGNEDFSDMVLLDADEDPLVDSRGNKMVRDILNFVPFRNYLNATQEQFSSKLLEEVPGQVCSYFELAGIKPNKPKRVNQMRQTRSTKEMINQYTANLNNQSGFQSMYNVDQNSFNQPRNNVNQNNNRNEEEFLMESGFEIIEEGGKKTNKTGTQGGQMGQNQMGQMQGGMQGGQMGGMQGGQMGQMGQMGGMQGGQMGQMQGGQMNQNQMGGMQGGQMGQMNQMGGMNVGQMRMRNIIGQMKQRGQLGQIGQMGGGQMGGGQMGGGQMGGMQGGQMGGGQMGGMQGGQMNQNQIGQMGGMQGGQMGQNQMGQMGGGMQGGQMGQNQMGGMQGGQMGGMQGGQMNQNQMGQMGGMQGGQMNQNQYKTQLEQLVNMGFTDQQKNIIALNKTNGNIEQAIQYLI</sequence>
<evidence type="ECO:0000259" key="3">
    <source>
        <dbReference type="PROSITE" id="PS50030"/>
    </source>
</evidence>
<dbReference type="InterPro" id="IPR000008">
    <property type="entry name" value="C2_dom"/>
</dbReference>
<feature type="domain" description="C2" evidence="2">
    <location>
        <begin position="123"/>
        <end position="250"/>
    </location>
</feature>
<dbReference type="PROSITE" id="PS50004">
    <property type="entry name" value="C2"/>
    <property type="match status" value="1"/>
</dbReference>
<dbReference type="PANTHER" id="PTHR10857">
    <property type="entry name" value="COPINE"/>
    <property type="match status" value="1"/>
</dbReference>
<dbReference type="Pfam" id="PF07002">
    <property type="entry name" value="Copine"/>
    <property type="match status" value="1"/>
</dbReference>
<dbReference type="Pfam" id="PF00627">
    <property type="entry name" value="UBA"/>
    <property type="match status" value="1"/>
</dbReference>
<evidence type="ECO:0000259" key="2">
    <source>
        <dbReference type="PROSITE" id="PS50004"/>
    </source>
</evidence>
<dbReference type="PROSITE" id="PS50030">
    <property type="entry name" value="UBA"/>
    <property type="match status" value="1"/>
</dbReference>
<dbReference type="Gene3D" id="2.60.40.150">
    <property type="entry name" value="C2 domain"/>
    <property type="match status" value="1"/>
</dbReference>
<evidence type="ECO:0000256" key="1">
    <source>
        <dbReference type="ARBA" id="ARBA00009048"/>
    </source>
</evidence>
<evidence type="ECO:0000313" key="4">
    <source>
        <dbReference type="EMBL" id="KAJ6246528.1"/>
    </source>
</evidence>
<keyword evidence="5" id="KW-1185">Reference proteome</keyword>